<protein>
    <submittedName>
        <fullName evidence="1">Uncharacterized protein</fullName>
    </submittedName>
</protein>
<evidence type="ECO:0000313" key="2">
    <source>
        <dbReference type="Proteomes" id="UP000746747"/>
    </source>
</evidence>
<dbReference type="EMBL" id="CAKAEH010002058">
    <property type="protein sequence ID" value="CAG9540945.1"/>
    <property type="molecule type" value="Genomic_DNA"/>
</dbReference>
<dbReference type="OrthoDB" id="5811517at2759"/>
<keyword evidence="2" id="KW-1185">Reference proteome</keyword>
<dbReference type="AlphaFoldDB" id="A0A8J2QBB2"/>
<sequence>MQCIKDSVTENYGEFEKEIRNHNHLAIKSCFAQTIEDGNEKNRCVLALSDLNNKAWDHNGPLRDCLICQTFANGAIKAMLSTSAEEEKCVRSEVSRAVKLEVEYCLRGKMNNFDSIPEFPDFEEGSHAFRDEVITSISEHILINSRLAFCSERKPERAEATRKCLTKPFDGYFSEHCKVLKSCESKISADCQPQIMELRKSICECLNNTRVGLKKRLSSIAQAIRDAIDGNDRGAASIGGGSRVEQCASNIKGLVRTPVNDWIEVIDKSLKKCLKKKPAGQNLGLESLINVGCRKVIADTTGTAHTQLKTGFDFINNLMDAMIERSGRFCGGVHCG</sequence>
<proteinExistence type="predicted"/>
<accession>A0A8J2QBB2</accession>
<name>A0A8J2QBB2_9BILA</name>
<gene>
    <name evidence="1" type="ORF">CJOHNSTONI_LOCUS10415</name>
</gene>
<comment type="caution">
    <text evidence="1">The sequence shown here is derived from an EMBL/GenBank/DDBJ whole genome shotgun (WGS) entry which is preliminary data.</text>
</comment>
<reference evidence="1" key="1">
    <citation type="submission" date="2021-09" db="EMBL/GenBank/DDBJ databases">
        <authorList>
            <consortium name="Pathogen Informatics"/>
        </authorList>
    </citation>
    <scope>NUCLEOTIDE SEQUENCE</scope>
</reference>
<dbReference type="Proteomes" id="UP000746747">
    <property type="component" value="Unassembled WGS sequence"/>
</dbReference>
<evidence type="ECO:0000313" key="1">
    <source>
        <dbReference type="EMBL" id="CAG9540945.1"/>
    </source>
</evidence>
<organism evidence="1 2">
    <name type="scientific">Cercopithifilaria johnstoni</name>
    <dbReference type="NCBI Taxonomy" id="2874296"/>
    <lineage>
        <taxon>Eukaryota</taxon>
        <taxon>Metazoa</taxon>
        <taxon>Ecdysozoa</taxon>
        <taxon>Nematoda</taxon>
        <taxon>Chromadorea</taxon>
        <taxon>Rhabditida</taxon>
        <taxon>Spirurina</taxon>
        <taxon>Spiruromorpha</taxon>
        <taxon>Filarioidea</taxon>
        <taxon>Onchocercidae</taxon>
        <taxon>Cercopithifilaria</taxon>
    </lineage>
</organism>